<name>A0A1J0A9Y9_9CYAN</name>
<dbReference type="EMBL" id="CP017675">
    <property type="protein sequence ID" value="APB32743.1"/>
    <property type="molecule type" value="Genomic_DNA"/>
</dbReference>
<evidence type="ECO:0000313" key="1">
    <source>
        <dbReference type="EMBL" id="APB32743.1"/>
    </source>
</evidence>
<reference evidence="1 2" key="1">
    <citation type="submission" date="2016-10" db="EMBL/GenBank/DDBJ databases">
        <title>Description of Gloeomargarita lithophora gen. nov., sp. nov., a thylakoid-bearing basal-branching cyanobacterium with intracellular carbonates, and proposal for Gloeomargaritales ord. nov.</title>
        <authorList>
            <person name="Moreira D."/>
            <person name="Tavera R."/>
            <person name="Benzerara K."/>
            <person name="Skouri-Panet F."/>
            <person name="Couradeau E."/>
            <person name="Gerard E."/>
            <person name="Loussert C."/>
            <person name="Novelo E."/>
            <person name="Zivanovic Y."/>
            <person name="Lopez-Garcia P."/>
        </authorList>
    </citation>
    <scope>NUCLEOTIDE SEQUENCE [LARGE SCALE GENOMIC DNA]</scope>
    <source>
        <strain evidence="1 2">D10</strain>
    </source>
</reference>
<sequence>MVAGDTGVYIYEFTLPLGYGDDRGQRHQIGGMRPLTGGDEYWLDTQREWGQGGGMVARLARGLVRLGTLAAISPVHLEQFWLVDFVYIQHIYQKINPPEVHFLGEWRATPWRSCTGR</sequence>
<protein>
    <submittedName>
        <fullName evidence="1">Uncharacterized protein</fullName>
    </submittedName>
</protein>
<gene>
    <name evidence="1" type="ORF">GlitD10_0432</name>
</gene>
<evidence type="ECO:0000313" key="2">
    <source>
        <dbReference type="Proteomes" id="UP000180235"/>
    </source>
</evidence>
<keyword evidence="2" id="KW-1185">Reference proteome</keyword>
<dbReference type="AlphaFoldDB" id="A0A1J0A9Y9"/>
<dbReference type="Proteomes" id="UP000180235">
    <property type="component" value="Chromosome"/>
</dbReference>
<organism evidence="1 2">
    <name type="scientific">Gloeomargarita lithophora Alchichica-D10</name>
    <dbReference type="NCBI Taxonomy" id="1188229"/>
    <lineage>
        <taxon>Bacteria</taxon>
        <taxon>Bacillati</taxon>
        <taxon>Cyanobacteriota</taxon>
        <taxon>Cyanophyceae</taxon>
        <taxon>Gloeomargaritales</taxon>
        <taxon>Gloeomargaritaceae</taxon>
        <taxon>Gloeomargarita</taxon>
    </lineage>
</organism>
<proteinExistence type="predicted"/>
<accession>A0A1J0A9Y9</accession>
<dbReference type="KEGG" id="glt:GlitD10_0432"/>
<dbReference type="RefSeq" id="WP_071453433.1">
    <property type="nucleotide sequence ID" value="NZ_CP017675.1"/>
</dbReference>
<dbReference type="STRING" id="1188229.GlitD10_0432"/>